<evidence type="ECO:0000313" key="4">
    <source>
        <dbReference type="Proteomes" id="UP000665025"/>
    </source>
</evidence>
<dbReference type="RefSeq" id="WP_209051667.1">
    <property type="nucleotide sequence ID" value="NZ_CP072425.1"/>
</dbReference>
<dbReference type="Pfam" id="PF22352">
    <property type="entry name" value="K319L-like_PKD"/>
    <property type="match status" value="1"/>
</dbReference>
<dbReference type="PANTHER" id="PTHR43737">
    <property type="entry name" value="BLL7424 PROTEIN"/>
    <property type="match status" value="1"/>
</dbReference>
<dbReference type="InterPro" id="IPR014917">
    <property type="entry name" value="DUF1800"/>
</dbReference>
<keyword evidence="4" id="KW-1185">Reference proteome</keyword>
<evidence type="ECO:0000313" key="3">
    <source>
        <dbReference type="EMBL" id="QTL34626.1"/>
    </source>
</evidence>
<protein>
    <submittedName>
        <fullName evidence="3">DUF1800 family protein</fullName>
    </submittedName>
</protein>
<feature type="signal peptide" evidence="2">
    <location>
        <begin position="1"/>
        <end position="28"/>
    </location>
</feature>
<accession>A0ABX7V180</accession>
<dbReference type="PANTHER" id="PTHR43737:SF1">
    <property type="entry name" value="DUF1501 DOMAIN-CONTAINING PROTEIN"/>
    <property type="match status" value="1"/>
</dbReference>
<dbReference type="Proteomes" id="UP000665025">
    <property type="component" value="Chromosome 1"/>
</dbReference>
<feature type="compositionally biased region" description="Acidic residues" evidence="1">
    <location>
        <begin position="77"/>
        <end position="110"/>
    </location>
</feature>
<dbReference type="InterPro" id="IPR013783">
    <property type="entry name" value="Ig-like_fold"/>
</dbReference>
<evidence type="ECO:0000256" key="2">
    <source>
        <dbReference type="SAM" id="SignalP"/>
    </source>
</evidence>
<evidence type="ECO:0000256" key="1">
    <source>
        <dbReference type="SAM" id="MobiDB-lite"/>
    </source>
</evidence>
<name>A0ABX7V180_9GAMM</name>
<gene>
    <name evidence="3" type="ORF">J5X90_13885</name>
</gene>
<organism evidence="3 4">
    <name type="scientific">Pseudoalteromonas viridis</name>
    <dbReference type="NCBI Taxonomy" id="339617"/>
    <lineage>
        <taxon>Bacteria</taxon>
        <taxon>Pseudomonadati</taxon>
        <taxon>Pseudomonadota</taxon>
        <taxon>Gammaproteobacteria</taxon>
        <taxon>Alteromonadales</taxon>
        <taxon>Pseudoalteromonadaceae</taxon>
        <taxon>Pseudoalteromonas</taxon>
    </lineage>
</organism>
<proteinExistence type="predicted"/>
<dbReference type="Pfam" id="PF08811">
    <property type="entry name" value="DUF1800"/>
    <property type="match status" value="1"/>
</dbReference>
<feature type="chain" id="PRO_5046759216" evidence="2">
    <location>
        <begin position="29"/>
        <end position="716"/>
    </location>
</feature>
<reference evidence="3 4" key="1">
    <citation type="submission" date="2021-03" db="EMBL/GenBank/DDBJ databases">
        <title>Complete Genome of Pseudoalteromonas viridis Strain BBR56, a new biocontrol bacterial candidate.</title>
        <authorList>
            <person name="Handayani D.P."/>
            <person name="Isnansetyo A."/>
            <person name="Istiqomah I."/>
            <person name="Jumina J."/>
        </authorList>
    </citation>
    <scope>NUCLEOTIDE SEQUENCE [LARGE SCALE GENOMIC DNA]</scope>
    <source>
        <strain evidence="3 4">BBR56</strain>
    </source>
</reference>
<sequence>MNTHLTLVAFCLTTLVACGGGSSDSSPAANNTSSNTTTDTQTSSQSGGNATDPSPEQGDNTDPLAGSDQGDNTDSQAGDEGEESTDPQVGDEGDQGEGQGEGEDEGETPEPENTPPEVVVDITQPEVVKGAPLTLSANVEDPEDTAFSYLWRQLSGPEVELGDVTGPTLTVSLPDTYQAAADSYQFSVTVTDAQGGETTTMIDVEASNAMSPNQAAMLLHQGTMGPTLEEVNAATGISETQWLDAQMALPATYHSPLLENYPGRDTPHQINRIDAWWKATLNANDQLRQRVAFALSEILVVSDANNALRGEPEGMLAYYDLLLEHAFGNYRALLEAVTLSPVMGTYLSHLGNEKADPERNIRPDENYAREVMQLFTIGLDMLDQDGSIMQDDKGQPIATYSQQEITGFARVFTGWTFAYSARWDRPSRNYTLPMHAFPEYHSELEKTLLNGAVIPAGVGPEESMQLALDNLFNHTNVGPFISKQLIQRLITSNPTPQYVERVATVFNDNGSGVRGDLSAVIRAIYLDDEARRYGSVLAYQGKIKEPLLKGVQLWRTLNAHSEEGHYFTWNLDDRYGQGPMLSPSVFNFFRPDHQPAELSEQGLFAPELQIANDAAMIGTLNQQYGDLIWRMAERHDTLNPSAIYLYGQSDISLLETSGLSALLDRYNLLYFAGNMSQASRDAFIELDEYFANRSAADRVGQLLFMVSLSPEFNVQY</sequence>
<dbReference type="Gene3D" id="2.60.40.10">
    <property type="entry name" value="Immunoglobulins"/>
    <property type="match status" value="1"/>
</dbReference>
<feature type="compositionally biased region" description="Polar residues" evidence="1">
    <location>
        <begin position="51"/>
        <end position="60"/>
    </location>
</feature>
<dbReference type="CDD" id="cd00146">
    <property type="entry name" value="PKD"/>
    <property type="match status" value="1"/>
</dbReference>
<dbReference type="EMBL" id="CP072425">
    <property type="protein sequence ID" value="QTL34626.1"/>
    <property type="molecule type" value="Genomic_DNA"/>
</dbReference>
<keyword evidence="2" id="KW-0732">Signal</keyword>
<feature type="region of interest" description="Disordered" evidence="1">
    <location>
        <begin position="21"/>
        <end position="118"/>
    </location>
</feature>
<feature type="compositionally biased region" description="Low complexity" evidence="1">
    <location>
        <begin position="23"/>
        <end position="49"/>
    </location>
</feature>